<dbReference type="RefSeq" id="YP_002899027.1">
    <property type="nucleotide sequence ID" value="NC_012697.1"/>
</dbReference>
<accession>C4NT19</accession>
<name>C4NT19_9CAUD</name>
<evidence type="ECO:0000313" key="1">
    <source>
        <dbReference type="EMBL" id="ACL81285.1"/>
    </source>
</evidence>
<sequence>MPTIPSRDEFDELAYRFWSIHPRDIPIDPEMPPNYPGGPRTWMYAKEMRELKLS</sequence>
<protein>
    <submittedName>
        <fullName evidence="1">Uncharacterized protein</fullName>
    </submittedName>
</protein>
<proteinExistence type="predicted"/>
<evidence type="ECO:0000313" key="2">
    <source>
        <dbReference type="Proteomes" id="UP000002341"/>
    </source>
</evidence>
<dbReference type="OrthoDB" id="29197at10239"/>
<dbReference type="Proteomes" id="UP000002341">
    <property type="component" value="Segment"/>
</dbReference>
<dbReference type="KEGG" id="vg:7874833"/>
<organism evidence="1 2">
    <name type="scientific">Silicibacter phage DSS3phi2</name>
    <dbReference type="NCBI Taxonomy" id="490912"/>
    <lineage>
        <taxon>Viruses</taxon>
        <taxon>Duplodnaviria</taxon>
        <taxon>Heunggongvirae</taxon>
        <taxon>Uroviricota</taxon>
        <taxon>Caudoviricetes</taxon>
        <taxon>Schitoviridae</taxon>
        <taxon>Rhodovirinae</taxon>
        <taxon>Aorunvirus</taxon>
        <taxon>Aorunvirus V12</taxon>
    </lineage>
</organism>
<dbReference type="GeneID" id="7874833"/>
<reference evidence="1 2" key="1">
    <citation type="journal article" date="2009" name="Environ. Microbiol.">
        <title>Genome sequences of two novel phages infecting marine roseobacters.</title>
        <authorList>
            <person name="Zhao Y."/>
            <person name="Wang K."/>
            <person name="Jiao N."/>
            <person name="Chen F."/>
        </authorList>
    </citation>
    <scope>NUCLEOTIDE SEQUENCE</scope>
    <source>
        <strain evidence="1">DSS3P2</strain>
    </source>
</reference>
<dbReference type="EMBL" id="FJ591093">
    <property type="protein sequence ID" value="ACL81285.1"/>
    <property type="molecule type" value="Genomic_DNA"/>
</dbReference>